<reference evidence="3 4" key="1">
    <citation type="submission" date="2017-12" db="EMBL/GenBank/DDBJ databases">
        <title>Phylogenetic diversity of female urinary microbiome.</title>
        <authorList>
            <person name="Thomas-White K."/>
            <person name="Wolfe A.J."/>
        </authorList>
    </citation>
    <scope>NUCLEOTIDE SEQUENCE [LARGE SCALE GENOMIC DNA]</scope>
    <source>
        <strain evidence="3 4">UMB0064</strain>
    </source>
</reference>
<dbReference type="Pfam" id="PF20070">
    <property type="entry name" value="DUF6466"/>
    <property type="match status" value="1"/>
</dbReference>
<gene>
    <name evidence="3" type="ORF">CYJ32_03410</name>
</gene>
<comment type="caution">
    <text evidence="3">The sequence shown here is derived from an EMBL/GenBank/DDBJ whole genome shotgun (WGS) entry which is preliminary data.</text>
</comment>
<protein>
    <recommendedName>
        <fullName evidence="5">Cell surface protein</fullName>
    </recommendedName>
</protein>
<dbReference type="InterPro" id="IPR046314">
    <property type="entry name" value="DUF6466"/>
</dbReference>
<feature type="transmembrane region" description="Helical" evidence="2">
    <location>
        <begin position="24"/>
        <end position="46"/>
    </location>
</feature>
<feature type="compositionally biased region" description="Polar residues" evidence="1">
    <location>
        <begin position="170"/>
        <end position="181"/>
    </location>
</feature>
<evidence type="ECO:0008006" key="5">
    <source>
        <dbReference type="Google" id="ProtNLM"/>
    </source>
</evidence>
<dbReference type="AlphaFoldDB" id="A0A2I1M5Q1"/>
<evidence type="ECO:0000256" key="2">
    <source>
        <dbReference type="SAM" id="Phobius"/>
    </source>
</evidence>
<accession>A0A2I1M5Q1</accession>
<evidence type="ECO:0000256" key="1">
    <source>
        <dbReference type="SAM" id="MobiDB-lite"/>
    </source>
</evidence>
<dbReference type="RefSeq" id="WP_021617973.1">
    <property type="nucleotide sequence ID" value="NZ_JAHACM010000003.1"/>
</dbReference>
<organism evidence="3 4">
    <name type="scientific">Alloscardovia omnicolens</name>
    <dbReference type="NCBI Taxonomy" id="419015"/>
    <lineage>
        <taxon>Bacteria</taxon>
        <taxon>Bacillati</taxon>
        <taxon>Actinomycetota</taxon>
        <taxon>Actinomycetes</taxon>
        <taxon>Bifidobacteriales</taxon>
        <taxon>Bifidobacteriaceae</taxon>
        <taxon>Alloscardovia</taxon>
    </lineage>
</organism>
<proteinExistence type="predicted"/>
<feature type="compositionally biased region" description="Low complexity" evidence="1">
    <location>
        <begin position="127"/>
        <end position="155"/>
    </location>
</feature>
<evidence type="ECO:0000313" key="4">
    <source>
        <dbReference type="Proteomes" id="UP000242263"/>
    </source>
</evidence>
<feature type="region of interest" description="Disordered" evidence="1">
    <location>
        <begin position="120"/>
        <end position="193"/>
    </location>
</feature>
<dbReference type="Proteomes" id="UP000242263">
    <property type="component" value="Unassembled WGS sequence"/>
</dbReference>
<keyword evidence="2" id="KW-0472">Membrane</keyword>
<sequence length="193" mass="20577">MSISTRANISSSHTEHRGGLATRILWIIGSIVCVFAVGVCGFNLMAARIYNTATEQLNNAIAEYSTTNPDLAALAASQVSTDNLFSRASSLSWMKIPGLQSSIAHNQKLSAQLTKQIEEDLKKKDSSSSTDNNQVSSSPDSSNSSGSSGQSDNPSTTLDEDTQERMKTLLAQNAGANNSVEPQAPPTKTKKPW</sequence>
<dbReference type="EMBL" id="PKGU01000002">
    <property type="protein sequence ID" value="PKZ15437.1"/>
    <property type="molecule type" value="Genomic_DNA"/>
</dbReference>
<name>A0A2I1M5Q1_9BIFI</name>
<keyword evidence="2" id="KW-1133">Transmembrane helix</keyword>
<evidence type="ECO:0000313" key="3">
    <source>
        <dbReference type="EMBL" id="PKZ15437.1"/>
    </source>
</evidence>
<keyword evidence="2" id="KW-0812">Transmembrane</keyword>